<feature type="transmembrane region" description="Helical" evidence="8">
    <location>
        <begin position="146"/>
        <end position="167"/>
    </location>
</feature>
<evidence type="ECO:0000256" key="5">
    <source>
        <dbReference type="ARBA" id="ARBA00023136"/>
    </source>
</evidence>
<feature type="transmembrane region" description="Helical" evidence="8">
    <location>
        <begin position="422"/>
        <end position="442"/>
    </location>
</feature>
<evidence type="ECO:0000256" key="2">
    <source>
        <dbReference type="ARBA" id="ARBA00022475"/>
    </source>
</evidence>
<dbReference type="AlphaFoldDB" id="A0AA88HZX0"/>
<feature type="transmembrane region" description="Helical" evidence="8">
    <location>
        <begin position="508"/>
        <end position="530"/>
    </location>
</feature>
<evidence type="ECO:0000313" key="10">
    <source>
        <dbReference type="EMBL" id="KAK2713032.1"/>
    </source>
</evidence>
<evidence type="ECO:0000256" key="3">
    <source>
        <dbReference type="ARBA" id="ARBA00022692"/>
    </source>
</evidence>
<feature type="transmembrane region" description="Helical" evidence="8">
    <location>
        <begin position="55"/>
        <end position="74"/>
    </location>
</feature>
<feature type="transmembrane region" description="Helical" evidence="8">
    <location>
        <begin position="454"/>
        <end position="473"/>
    </location>
</feature>
<dbReference type="PROSITE" id="PS00216">
    <property type="entry name" value="SUGAR_TRANSPORT_1"/>
    <property type="match status" value="3"/>
</dbReference>
<feature type="transmembrane region" description="Helical" evidence="8">
    <location>
        <begin position="326"/>
        <end position="344"/>
    </location>
</feature>
<feature type="transmembrane region" description="Helical" evidence="8">
    <location>
        <begin position="120"/>
        <end position="140"/>
    </location>
</feature>
<feature type="transmembrane region" description="Helical" evidence="8">
    <location>
        <begin position="563"/>
        <end position="584"/>
    </location>
</feature>
<comment type="caution">
    <text evidence="10">The sequence shown here is derived from an EMBL/GenBank/DDBJ whole genome shotgun (WGS) entry which is preliminary data.</text>
</comment>
<dbReference type="InterPro" id="IPR005828">
    <property type="entry name" value="MFS_sugar_transport-like"/>
</dbReference>
<dbReference type="NCBIfam" id="TIGR00879">
    <property type="entry name" value="SP"/>
    <property type="match status" value="1"/>
</dbReference>
<keyword evidence="5 8" id="KW-0472">Membrane</keyword>
<feature type="transmembrane region" description="Helical" evidence="8">
    <location>
        <begin position="385"/>
        <end position="410"/>
    </location>
</feature>
<feature type="transmembrane region" description="Helical" evidence="8">
    <location>
        <begin position="351"/>
        <end position="373"/>
    </location>
</feature>
<feature type="transmembrane region" description="Helical" evidence="8">
    <location>
        <begin position="94"/>
        <end position="113"/>
    </location>
</feature>
<evidence type="ECO:0000256" key="6">
    <source>
        <dbReference type="ARBA" id="ARBA00023180"/>
    </source>
</evidence>
<feature type="transmembrane region" description="Helical" evidence="8">
    <location>
        <begin position="283"/>
        <end position="306"/>
    </location>
</feature>
<accession>A0AA88HZX0</accession>
<keyword evidence="11" id="KW-1185">Reference proteome</keyword>
<protein>
    <recommendedName>
        <fullName evidence="9">Major facilitator superfamily (MFS) profile domain-containing protein</fullName>
    </recommendedName>
</protein>
<evidence type="ECO:0000256" key="4">
    <source>
        <dbReference type="ARBA" id="ARBA00022989"/>
    </source>
</evidence>
<dbReference type="GO" id="GO:0051119">
    <property type="term" value="F:sugar transmembrane transporter activity"/>
    <property type="evidence" value="ECO:0007669"/>
    <property type="project" value="InterPro"/>
</dbReference>
<dbReference type="InterPro" id="IPR005829">
    <property type="entry name" value="Sugar_transporter_CS"/>
</dbReference>
<dbReference type="Gene3D" id="1.20.1250.20">
    <property type="entry name" value="MFS general substrate transporter like domains"/>
    <property type="match status" value="2"/>
</dbReference>
<dbReference type="Pfam" id="PF00083">
    <property type="entry name" value="Sugar_tr"/>
    <property type="match status" value="2"/>
</dbReference>
<dbReference type="GO" id="GO:0005886">
    <property type="term" value="C:plasma membrane"/>
    <property type="evidence" value="ECO:0007669"/>
    <property type="project" value="UniProtKB-SubCell"/>
</dbReference>
<organism evidence="10 11">
    <name type="scientific">Artemia franciscana</name>
    <name type="common">Brine shrimp</name>
    <name type="synonym">Artemia sanfranciscana</name>
    <dbReference type="NCBI Taxonomy" id="6661"/>
    <lineage>
        <taxon>Eukaryota</taxon>
        <taxon>Metazoa</taxon>
        <taxon>Ecdysozoa</taxon>
        <taxon>Arthropoda</taxon>
        <taxon>Crustacea</taxon>
        <taxon>Branchiopoda</taxon>
        <taxon>Anostraca</taxon>
        <taxon>Artemiidae</taxon>
        <taxon>Artemia</taxon>
    </lineage>
</organism>
<feature type="transmembrane region" description="Helical" evidence="8">
    <location>
        <begin position="206"/>
        <end position="224"/>
    </location>
</feature>
<evidence type="ECO:0000256" key="1">
    <source>
        <dbReference type="ARBA" id="ARBA00004651"/>
    </source>
</evidence>
<dbReference type="InterPro" id="IPR020846">
    <property type="entry name" value="MFS_dom"/>
</dbReference>
<evidence type="ECO:0000256" key="8">
    <source>
        <dbReference type="SAM" id="Phobius"/>
    </source>
</evidence>
<feature type="transmembrane region" description="Helical" evidence="8">
    <location>
        <begin position="703"/>
        <end position="723"/>
    </location>
</feature>
<evidence type="ECO:0000256" key="7">
    <source>
        <dbReference type="ARBA" id="ARBA00024348"/>
    </source>
</evidence>
<feature type="domain" description="Major facilitator superfamily (MFS) profile" evidence="9">
    <location>
        <begin position="470"/>
        <end position="763"/>
    </location>
</feature>
<feature type="transmembrane region" description="Helical" evidence="8">
    <location>
        <begin position="743"/>
        <end position="761"/>
    </location>
</feature>
<sequence>MLIASLKWINFKRTSEDDVSTLKMKNIENIDETFQMKQVKRIEHNEVKAKLAPQLFAALAAHLGAFTLGAGIGWSSPSIPQLDGSYTKLELSLISSLLNFGAFLGSILGGILVDKLGRKRLSMTTSPIFVLGFLLVGLSHNLTMFVAGRLLIGVGGGIASVASPIYVAEISSPRYRGAFGSGFTLLIVAGITVTYTMGIFTSWSTLSLISIVFPLCNFVCMFVVPESPNYLIIKDEDTQARNSLIWLRGKEYPYEIELSDIRKSVEATRNTKLKFRDLITAEVLKPLFLGMALMFFQQFSGINAALYNLSSIFSAAGGDLNSNVQSVIVALVQLTAALTTVFIADLAGRKVLLSASGVFMTISHAALGTYFYFNSHNPESTVSLGWLPLASLILYITFYSFGFGPLPWAIMGEILPVHVKGTVSSIISGFSWGLAFLVTFFFESFIEVMGESGVFWMFGSFSLFSVIYVIFYVPETKAHLGAFAFGAGIGWSSPSMPQLEGSYTKTELSLISSIINLGAFFGAIVGGFLVDKLGRKNLSLMTSPVFVVGFSLIGLSSNLAMLLAGRLLIGIGGGIASVAAPIYVGEISTPRYRGTFGSGFVLLIVMGITVVYAIGIFTSWSTLSLISIIFPVFHFFTMLVVPGSPNFLIMSDKEPQAMAALTWLRGKKYPSDVELSSIKKSVEATISVNLKVKIIGEPQVLKPLFLGVALMFFQEFSGINAVLNNLSSIFSATDGTLNSNVQSLIVGIVQVTSALITVFIADL</sequence>
<keyword evidence="2" id="KW-1003">Cell membrane</keyword>
<gene>
    <name evidence="10" type="ORF">QYM36_011660</name>
</gene>
<dbReference type="InterPro" id="IPR036259">
    <property type="entry name" value="MFS_trans_sf"/>
</dbReference>
<evidence type="ECO:0000259" key="9">
    <source>
        <dbReference type="PROSITE" id="PS50850"/>
    </source>
</evidence>
<dbReference type="InterPro" id="IPR003663">
    <property type="entry name" value="Sugar/inositol_transpt"/>
</dbReference>
<proteinExistence type="inferred from homology"/>
<keyword evidence="4 8" id="KW-1133">Transmembrane helix</keyword>
<dbReference type="InterPro" id="IPR044775">
    <property type="entry name" value="MFS_ERD6/Tret1-like"/>
</dbReference>
<dbReference type="InterPro" id="IPR050549">
    <property type="entry name" value="MFS_Trehalose_Transporter"/>
</dbReference>
<dbReference type="EMBL" id="JAVRJZ010000015">
    <property type="protein sequence ID" value="KAK2713032.1"/>
    <property type="molecule type" value="Genomic_DNA"/>
</dbReference>
<feature type="transmembrane region" description="Helical" evidence="8">
    <location>
        <begin position="179"/>
        <end position="200"/>
    </location>
</feature>
<feature type="domain" description="Major facilitator superfamily (MFS) profile" evidence="9">
    <location>
        <begin position="53"/>
        <end position="477"/>
    </location>
</feature>
<dbReference type="PROSITE" id="PS50850">
    <property type="entry name" value="MFS"/>
    <property type="match status" value="2"/>
</dbReference>
<dbReference type="CDD" id="cd17358">
    <property type="entry name" value="MFS_GLUT6_8_Class3_like"/>
    <property type="match status" value="1"/>
</dbReference>
<comment type="subcellular location">
    <subcellularLocation>
        <location evidence="1">Cell membrane</location>
        <topology evidence="1">Multi-pass membrane protein</topology>
    </subcellularLocation>
</comment>
<feature type="non-terminal residue" evidence="10">
    <location>
        <position position="1"/>
    </location>
</feature>
<feature type="transmembrane region" description="Helical" evidence="8">
    <location>
        <begin position="623"/>
        <end position="641"/>
    </location>
</feature>
<comment type="similarity">
    <text evidence="7">Belongs to the major facilitator superfamily. Sugar transporter (TC 2.A.1.1) family. Trehalose transporter subfamily.</text>
</comment>
<dbReference type="Proteomes" id="UP001187531">
    <property type="component" value="Unassembled WGS sequence"/>
</dbReference>
<reference evidence="10" key="1">
    <citation type="submission" date="2023-07" db="EMBL/GenBank/DDBJ databases">
        <title>Chromosome-level genome assembly of Artemia franciscana.</title>
        <authorList>
            <person name="Jo E."/>
        </authorList>
    </citation>
    <scope>NUCLEOTIDE SEQUENCE</scope>
    <source>
        <tissue evidence="10">Whole body</tissue>
    </source>
</reference>
<name>A0AA88HZX0_ARTSF</name>
<evidence type="ECO:0000313" key="11">
    <source>
        <dbReference type="Proteomes" id="UP001187531"/>
    </source>
</evidence>
<feature type="transmembrane region" description="Helical" evidence="8">
    <location>
        <begin position="537"/>
        <end position="557"/>
    </location>
</feature>
<dbReference type="PROSITE" id="PS00217">
    <property type="entry name" value="SUGAR_TRANSPORT_2"/>
    <property type="match status" value="2"/>
</dbReference>
<feature type="transmembrane region" description="Helical" evidence="8">
    <location>
        <begin position="596"/>
        <end position="617"/>
    </location>
</feature>
<dbReference type="SUPFAM" id="SSF103473">
    <property type="entry name" value="MFS general substrate transporter"/>
    <property type="match status" value="2"/>
</dbReference>
<dbReference type="PANTHER" id="PTHR48021:SF1">
    <property type="entry name" value="GH07001P-RELATED"/>
    <property type="match status" value="1"/>
</dbReference>
<dbReference type="FunFam" id="1.20.1250.20:FF:000055">
    <property type="entry name" value="Facilitated trehalose transporter Tret1-2 homolog"/>
    <property type="match status" value="1"/>
</dbReference>
<keyword evidence="3 8" id="KW-0812">Transmembrane</keyword>
<keyword evidence="6" id="KW-0325">Glycoprotein</keyword>
<dbReference type="PRINTS" id="PR00171">
    <property type="entry name" value="SUGRTRNSPORT"/>
</dbReference>
<dbReference type="PANTHER" id="PTHR48021">
    <property type="match status" value="1"/>
</dbReference>